<dbReference type="AlphaFoldDB" id="A0AAN4YYR6"/>
<sequence length="82" mass="9397">YSDRAIGMARAWRDEVASAKSMIDSISQHIGNAKTRCLLCKLIFASATEYYEHLLTYYHLCKVYSSESPVDFLTMVVNVQER</sequence>
<feature type="non-terminal residue" evidence="1">
    <location>
        <position position="1"/>
    </location>
</feature>
<dbReference type="EMBL" id="BTRK01000001">
    <property type="protein sequence ID" value="GMR30269.1"/>
    <property type="molecule type" value="Genomic_DNA"/>
</dbReference>
<proteinExistence type="predicted"/>
<feature type="non-terminal residue" evidence="1">
    <location>
        <position position="82"/>
    </location>
</feature>
<reference evidence="2" key="1">
    <citation type="submission" date="2022-10" db="EMBL/GenBank/DDBJ databases">
        <title>Genome assembly of Pristionchus species.</title>
        <authorList>
            <person name="Yoshida K."/>
            <person name="Sommer R.J."/>
        </authorList>
    </citation>
    <scope>NUCLEOTIDE SEQUENCE [LARGE SCALE GENOMIC DNA]</scope>
    <source>
        <strain evidence="2">RS5460</strain>
    </source>
</reference>
<gene>
    <name evidence="1" type="ORF">PMAYCL1PPCAC_00464</name>
</gene>
<evidence type="ECO:0000313" key="1">
    <source>
        <dbReference type="EMBL" id="GMR30269.1"/>
    </source>
</evidence>
<comment type="caution">
    <text evidence="1">The sequence shown here is derived from an EMBL/GenBank/DDBJ whole genome shotgun (WGS) entry which is preliminary data.</text>
</comment>
<name>A0AAN4YYR6_9BILA</name>
<evidence type="ECO:0000313" key="2">
    <source>
        <dbReference type="Proteomes" id="UP001328107"/>
    </source>
</evidence>
<dbReference type="Proteomes" id="UP001328107">
    <property type="component" value="Unassembled WGS sequence"/>
</dbReference>
<keyword evidence="2" id="KW-1185">Reference proteome</keyword>
<accession>A0AAN4YYR6</accession>
<organism evidence="1 2">
    <name type="scientific">Pristionchus mayeri</name>
    <dbReference type="NCBI Taxonomy" id="1317129"/>
    <lineage>
        <taxon>Eukaryota</taxon>
        <taxon>Metazoa</taxon>
        <taxon>Ecdysozoa</taxon>
        <taxon>Nematoda</taxon>
        <taxon>Chromadorea</taxon>
        <taxon>Rhabditida</taxon>
        <taxon>Rhabditina</taxon>
        <taxon>Diplogasteromorpha</taxon>
        <taxon>Diplogasteroidea</taxon>
        <taxon>Neodiplogasteridae</taxon>
        <taxon>Pristionchus</taxon>
    </lineage>
</organism>
<protein>
    <submittedName>
        <fullName evidence="1">Uncharacterized protein</fullName>
    </submittedName>
</protein>